<gene>
    <name evidence="1" type="ordered locus">Bsph_3243</name>
</gene>
<name>B1HQL1_LYSSC</name>
<dbReference type="EMBL" id="CP000817">
    <property type="protein sequence ID" value="ACA40748.1"/>
    <property type="molecule type" value="Genomic_DNA"/>
</dbReference>
<dbReference type="AlphaFoldDB" id="B1HQL1"/>
<sequence length="37" mass="4213">MKKLIAFILVCAILPRVLTINFTVNNHINVHHKGEKS</sequence>
<dbReference type="HOGENOM" id="CLU_3345500_0_0_9"/>
<protein>
    <submittedName>
        <fullName evidence="1">Uncharacterized protein</fullName>
    </submittedName>
</protein>
<reference evidence="1 2" key="1">
    <citation type="journal article" date="2008" name="J. Bacteriol.">
        <title>Complete genome sequence of the mosquitocidal bacterium Bacillus sphaericus C3-41 and comparison with those of closely related Bacillus species.</title>
        <authorList>
            <person name="Hu X."/>
            <person name="Fan W."/>
            <person name="Han B."/>
            <person name="Liu H."/>
            <person name="Zheng D."/>
            <person name="Li Q."/>
            <person name="Dong W."/>
            <person name="Yan J."/>
            <person name="Gao M."/>
            <person name="Berry C."/>
            <person name="Yuan Z."/>
        </authorList>
    </citation>
    <scope>NUCLEOTIDE SEQUENCE [LARGE SCALE GENOMIC DNA]</scope>
    <source>
        <strain evidence="1 2">C3-41</strain>
    </source>
</reference>
<dbReference type="Proteomes" id="UP000002164">
    <property type="component" value="Chromosome"/>
</dbReference>
<accession>B1HQL1</accession>
<dbReference type="KEGG" id="lsp:Bsph_3243"/>
<dbReference type="EnsemblBacteria" id="ACA40748">
    <property type="protein sequence ID" value="ACA40748"/>
    <property type="gene ID" value="Bsph_3243"/>
</dbReference>
<proteinExistence type="predicted"/>
<organism evidence="1 2">
    <name type="scientific">Lysinibacillus sphaericus (strain C3-41)</name>
    <dbReference type="NCBI Taxonomy" id="444177"/>
    <lineage>
        <taxon>Bacteria</taxon>
        <taxon>Bacillati</taxon>
        <taxon>Bacillota</taxon>
        <taxon>Bacilli</taxon>
        <taxon>Bacillales</taxon>
        <taxon>Bacillaceae</taxon>
        <taxon>Lysinibacillus</taxon>
    </lineage>
</organism>
<evidence type="ECO:0000313" key="1">
    <source>
        <dbReference type="EMBL" id="ACA40748.1"/>
    </source>
</evidence>
<evidence type="ECO:0000313" key="2">
    <source>
        <dbReference type="Proteomes" id="UP000002164"/>
    </source>
</evidence>